<feature type="DNA-binding region" description="OmpR/PhoB-type" evidence="5">
    <location>
        <begin position="1"/>
        <end position="90"/>
    </location>
</feature>
<dbReference type="SUPFAM" id="SSF48452">
    <property type="entry name" value="TPR-like"/>
    <property type="match status" value="1"/>
</dbReference>
<dbReference type="GO" id="GO:0003677">
    <property type="term" value="F:DNA binding"/>
    <property type="evidence" value="ECO:0007669"/>
    <property type="project" value="UniProtKB-UniRule"/>
</dbReference>
<sequence>MWLFRLLGPLRAERDGLEVPVGTPQARAVLAMLAWRANEVVSIDRLSDELWGCSPPASSHTQVHAIISRLRRLLGRDRIATARPGYLLRASPPELEIDLFHDEVSRARLLVAADEVESGAGRLRAALARWRGPALAELRSACHAAQGLDEFRVVVLEDRIDADLRLGRGRDLVGELTELVAEHPLRERPRAQLMRALAGAGRVADALRAYAALRGDLVRELGVEPSLELRTLHTRILRGEPVVVRPGDAPRPAARPPRQGQTRSEVTRLRSSGSRLPSNPDATRKISLLNPPAS</sequence>
<reference evidence="8 9" key="1">
    <citation type="journal article" date="2012" name="BMC Genomics">
        <title>Complete genome sequence of Saccharothrix espanaensis DSM 44229T and comparison to the other completely sequenced Pseudonocardiaceae.</title>
        <authorList>
            <person name="Strobel T."/>
            <person name="Al-Dilaimi A."/>
            <person name="Blom J."/>
            <person name="Gessner A."/>
            <person name="Kalinowski J."/>
            <person name="Luzhetska M."/>
            <person name="Puhler A."/>
            <person name="Szczepanowski R."/>
            <person name="Bechthold A."/>
            <person name="Ruckert C."/>
        </authorList>
    </citation>
    <scope>NUCLEOTIDE SEQUENCE [LARGE SCALE GENOMIC DNA]</scope>
    <source>
        <strain evidence="9">ATCC 51144 / DSM 44229 / JCM 9112 / NBRC 15066 / NRRL 15764</strain>
    </source>
</reference>
<evidence type="ECO:0000256" key="1">
    <source>
        <dbReference type="ARBA" id="ARBA00005820"/>
    </source>
</evidence>
<feature type="compositionally biased region" description="Low complexity" evidence="6">
    <location>
        <begin position="243"/>
        <end position="258"/>
    </location>
</feature>
<organism evidence="8 9">
    <name type="scientific">Saccharothrix espanaensis (strain ATCC 51144 / DSM 44229 / JCM 9112 / NBRC 15066 / NRRL 15764)</name>
    <dbReference type="NCBI Taxonomy" id="1179773"/>
    <lineage>
        <taxon>Bacteria</taxon>
        <taxon>Bacillati</taxon>
        <taxon>Actinomycetota</taxon>
        <taxon>Actinomycetes</taxon>
        <taxon>Pseudonocardiales</taxon>
        <taxon>Pseudonocardiaceae</taxon>
        <taxon>Saccharothrix</taxon>
    </lineage>
</organism>
<dbReference type="Proteomes" id="UP000006281">
    <property type="component" value="Chromosome"/>
</dbReference>
<dbReference type="AlphaFoldDB" id="K0K124"/>
<dbReference type="SMART" id="SM00862">
    <property type="entry name" value="Trans_reg_C"/>
    <property type="match status" value="1"/>
</dbReference>
<keyword evidence="9" id="KW-1185">Reference proteome</keyword>
<feature type="compositionally biased region" description="Polar residues" evidence="6">
    <location>
        <begin position="259"/>
        <end position="281"/>
    </location>
</feature>
<dbReference type="InterPro" id="IPR001867">
    <property type="entry name" value="OmpR/PhoB-type_DNA-bd"/>
</dbReference>
<dbReference type="BioCyc" id="SESP1179773:BN6_RS14420-MONOMER"/>
<dbReference type="OrthoDB" id="4336084at2"/>
<evidence type="ECO:0000256" key="2">
    <source>
        <dbReference type="ARBA" id="ARBA00023015"/>
    </source>
</evidence>
<dbReference type="PANTHER" id="PTHR35807">
    <property type="entry name" value="TRANSCRIPTIONAL REGULATOR REDD-RELATED"/>
    <property type="match status" value="1"/>
</dbReference>
<keyword evidence="4" id="KW-0804">Transcription</keyword>
<name>K0K124_SACES</name>
<keyword evidence="2" id="KW-0805">Transcription regulation</keyword>
<dbReference type="EMBL" id="HE804045">
    <property type="protein sequence ID" value="CCH30278.1"/>
    <property type="molecule type" value="Genomic_DNA"/>
</dbReference>
<dbReference type="KEGG" id="sesp:BN6_29680"/>
<protein>
    <recommendedName>
        <fullName evidence="7">OmpR/PhoB-type domain-containing protein</fullName>
    </recommendedName>
</protein>
<dbReference type="SMART" id="SM01043">
    <property type="entry name" value="BTAD"/>
    <property type="match status" value="1"/>
</dbReference>
<dbReference type="InterPro" id="IPR011990">
    <property type="entry name" value="TPR-like_helical_dom_sf"/>
</dbReference>
<dbReference type="CDD" id="cd15831">
    <property type="entry name" value="BTAD"/>
    <property type="match status" value="1"/>
</dbReference>
<evidence type="ECO:0000313" key="8">
    <source>
        <dbReference type="EMBL" id="CCH30278.1"/>
    </source>
</evidence>
<dbReference type="PATRIC" id="fig|1179773.3.peg.2962"/>
<dbReference type="PROSITE" id="PS51755">
    <property type="entry name" value="OMPR_PHOB"/>
    <property type="match status" value="1"/>
</dbReference>
<dbReference type="Pfam" id="PF03704">
    <property type="entry name" value="BTAD"/>
    <property type="match status" value="1"/>
</dbReference>
<proteinExistence type="inferred from homology"/>
<evidence type="ECO:0000256" key="6">
    <source>
        <dbReference type="SAM" id="MobiDB-lite"/>
    </source>
</evidence>
<dbReference type="GO" id="GO:0000160">
    <property type="term" value="P:phosphorelay signal transduction system"/>
    <property type="evidence" value="ECO:0007669"/>
    <property type="project" value="InterPro"/>
</dbReference>
<evidence type="ECO:0000256" key="5">
    <source>
        <dbReference type="PROSITE-ProRule" id="PRU01091"/>
    </source>
</evidence>
<dbReference type="GO" id="GO:0006355">
    <property type="term" value="P:regulation of DNA-templated transcription"/>
    <property type="evidence" value="ECO:0007669"/>
    <property type="project" value="InterPro"/>
</dbReference>
<evidence type="ECO:0000256" key="3">
    <source>
        <dbReference type="ARBA" id="ARBA00023125"/>
    </source>
</evidence>
<dbReference type="PANTHER" id="PTHR35807:SF1">
    <property type="entry name" value="TRANSCRIPTIONAL REGULATOR REDD"/>
    <property type="match status" value="1"/>
</dbReference>
<dbReference type="Gene3D" id="1.10.10.10">
    <property type="entry name" value="Winged helix-like DNA-binding domain superfamily/Winged helix DNA-binding domain"/>
    <property type="match status" value="1"/>
</dbReference>
<keyword evidence="3 5" id="KW-0238">DNA-binding</keyword>
<dbReference type="RefSeq" id="WP_015100390.1">
    <property type="nucleotide sequence ID" value="NC_019673.1"/>
</dbReference>
<evidence type="ECO:0000256" key="4">
    <source>
        <dbReference type="ARBA" id="ARBA00023163"/>
    </source>
</evidence>
<dbReference type="InterPro" id="IPR005158">
    <property type="entry name" value="BTAD"/>
</dbReference>
<comment type="similarity">
    <text evidence="1">Belongs to the AfsR/DnrI/RedD regulatory family.</text>
</comment>
<dbReference type="eggNOG" id="COG3629">
    <property type="taxonomic scope" value="Bacteria"/>
</dbReference>
<gene>
    <name evidence="8" type="ordered locus">BN6_29680</name>
</gene>
<dbReference type="STRING" id="1179773.BN6_29680"/>
<evidence type="ECO:0000259" key="7">
    <source>
        <dbReference type="PROSITE" id="PS51755"/>
    </source>
</evidence>
<dbReference type="SUPFAM" id="SSF46894">
    <property type="entry name" value="C-terminal effector domain of the bipartite response regulators"/>
    <property type="match status" value="1"/>
</dbReference>
<feature type="region of interest" description="Disordered" evidence="6">
    <location>
        <begin position="243"/>
        <end position="294"/>
    </location>
</feature>
<dbReference type="InterPro" id="IPR016032">
    <property type="entry name" value="Sig_transdc_resp-reg_C-effctor"/>
</dbReference>
<dbReference type="Gene3D" id="1.25.40.10">
    <property type="entry name" value="Tetratricopeptide repeat domain"/>
    <property type="match status" value="1"/>
</dbReference>
<accession>K0K124</accession>
<dbReference type="InterPro" id="IPR051677">
    <property type="entry name" value="AfsR-DnrI-RedD_regulator"/>
</dbReference>
<dbReference type="HOGENOM" id="CLU_004665_0_1_11"/>
<dbReference type="InterPro" id="IPR036388">
    <property type="entry name" value="WH-like_DNA-bd_sf"/>
</dbReference>
<dbReference type="Pfam" id="PF00486">
    <property type="entry name" value="Trans_reg_C"/>
    <property type="match status" value="1"/>
</dbReference>
<feature type="domain" description="OmpR/PhoB-type" evidence="7">
    <location>
        <begin position="1"/>
        <end position="90"/>
    </location>
</feature>
<evidence type="ECO:0000313" key="9">
    <source>
        <dbReference type="Proteomes" id="UP000006281"/>
    </source>
</evidence>